<evidence type="ECO:0000313" key="5">
    <source>
        <dbReference type="EMBL" id="CAE6388833.1"/>
    </source>
</evidence>
<dbReference type="InterPro" id="IPR034164">
    <property type="entry name" value="Pepsin-like_dom"/>
</dbReference>
<keyword evidence="2" id="KW-0645">Protease</keyword>
<accession>A0A8H2WMR0</accession>
<sequence length="418" mass="45640">MIATTFVPVVFLVVSAAGAATQNGVFELPIGFGQGRHDDQYATVDGIFDGQTMPLLLDTGSSDTFIASDKCTVCDAYNTFEIKPTTNISDKEFGTTVGEGSVSGPMAFLDTNLGGLVLPQQPIGLVNYSISHQYQNRSFSGLLGLAQLNISRLWYFDQEYPILTTAIQKSKLRNPRVGLSLPRWGDSSRQTGKLTLGKSELFICKGSIINHLVFGAGGIDPDIPTESIHYFDTVNVTNYNYEGLPLTRQFWNANITSLRFNGQDIPLFGSLTEGLSIGLLDTGASDVMCRPGSLEAIVAAINGTKHSNGHDIFIECDKPQIMEFQFGDKWYPINPIDLITPGVTADYNGTTFCRASLGSWSRTGGDCIIGLPFFRNVYAVLDYVDSNFQPQPRVGLASTTNLEQALKEFPSKWQTRMA</sequence>
<dbReference type="GO" id="GO:0004190">
    <property type="term" value="F:aspartic-type endopeptidase activity"/>
    <property type="evidence" value="ECO:0007669"/>
    <property type="project" value="UniProtKB-KW"/>
</dbReference>
<comment type="similarity">
    <text evidence="1">Belongs to the peptidase A1 family.</text>
</comment>
<gene>
    <name evidence="5" type="ORF">RDB_LOCUS29043</name>
</gene>
<name>A0A8H2WMR0_9AGAM</name>
<dbReference type="Proteomes" id="UP000663840">
    <property type="component" value="Unassembled WGS sequence"/>
</dbReference>
<dbReference type="InterPro" id="IPR033121">
    <property type="entry name" value="PEPTIDASE_A1"/>
</dbReference>
<dbReference type="InterPro" id="IPR021109">
    <property type="entry name" value="Peptidase_aspartic_dom_sf"/>
</dbReference>
<evidence type="ECO:0000256" key="2">
    <source>
        <dbReference type="ARBA" id="ARBA00022750"/>
    </source>
</evidence>
<dbReference type="PROSITE" id="PS00141">
    <property type="entry name" value="ASP_PROTEASE"/>
    <property type="match status" value="1"/>
</dbReference>
<dbReference type="SUPFAM" id="SSF50630">
    <property type="entry name" value="Acid proteases"/>
    <property type="match status" value="1"/>
</dbReference>
<evidence type="ECO:0000313" key="6">
    <source>
        <dbReference type="Proteomes" id="UP000663840"/>
    </source>
</evidence>
<dbReference type="PANTHER" id="PTHR47966:SF74">
    <property type="entry name" value="AGR407CP"/>
    <property type="match status" value="1"/>
</dbReference>
<evidence type="ECO:0000256" key="3">
    <source>
        <dbReference type="SAM" id="SignalP"/>
    </source>
</evidence>
<keyword evidence="2" id="KW-0378">Hydrolase</keyword>
<dbReference type="AlphaFoldDB" id="A0A8H2WMR0"/>
<dbReference type="PROSITE" id="PS51767">
    <property type="entry name" value="PEPTIDASE_A1"/>
    <property type="match status" value="1"/>
</dbReference>
<protein>
    <recommendedName>
        <fullName evidence="4">Peptidase A1 domain-containing protein</fullName>
    </recommendedName>
</protein>
<feature type="domain" description="Peptidase A1" evidence="4">
    <location>
        <begin position="40"/>
        <end position="397"/>
    </location>
</feature>
<dbReference type="EMBL" id="CAJMWR010000590">
    <property type="protein sequence ID" value="CAE6388833.1"/>
    <property type="molecule type" value="Genomic_DNA"/>
</dbReference>
<keyword evidence="2" id="KW-0064">Aspartyl protease</keyword>
<dbReference type="CDD" id="cd05471">
    <property type="entry name" value="pepsin_like"/>
    <property type="match status" value="1"/>
</dbReference>
<keyword evidence="3" id="KW-0732">Signal</keyword>
<proteinExistence type="inferred from homology"/>
<reference evidence="5" key="1">
    <citation type="submission" date="2021-01" db="EMBL/GenBank/DDBJ databases">
        <authorList>
            <person name="Kaushik A."/>
        </authorList>
    </citation>
    <scope>NUCLEOTIDE SEQUENCE</scope>
    <source>
        <strain evidence="5">AG1-1A</strain>
    </source>
</reference>
<organism evidence="5 6">
    <name type="scientific">Rhizoctonia solani</name>
    <dbReference type="NCBI Taxonomy" id="456999"/>
    <lineage>
        <taxon>Eukaryota</taxon>
        <taxon>Fungi</taxon>
        <taxon>Dikarya</taxon>
        <taxon>Basidiomycota</taxon>
        <taxon>Agaricomycotina</taxon>
        <taxon>Agaricomycetes</taxon>
        <taxon>Cantharellales</taxon>
        <taxon>Ceratobasidiaceae</taxon>
        <taxon>Rhizoctonia</taxon>
    </lineage>
</organism>
<dbReference type="GO" id="GO:0006508">
    <property type="term" value="P:proteolysis"/>
    <property type="evidence" value="ECO:0007669"/>
    <property type="project" value="InterPro"/>
</dbReference>
<dbReference type="Gene3D" id="2.40.70.10">
    <property type="entry name" value="Acid Proteases"/>
    <property type="match status" value="2"/>
</dbReference>
<feature type="signal peptide" evidence="3">
    <location>
        <begin position="1"/>
        <end position="19"/>
    </location>
</feature>
<dbReference type="PANTHER" id="PTHR47966">
    <property type="entry name" value="BETA-SITE APP-CLEAVING ENZYME, ISOFORM A-RELATED"/>
    <property type="match status" value="1"/>
</dbReference>
<dbReference type="InterPro" id="IPR001461">
    <property type="entry name" value="Aspartic_peptidase_A1"/>
</dbReference>
<feature type="chain" id="PRO_5034447006" description="Peptidase A1 domain-containing protein" evidence="3">
    <location>
        <begin position="20"/>
        <end position="418"/>
    </location>
</feature>
<evidence type="ECO:0000256" key="1">
    <source>
        <dbReference type="ARBA" id="ARBA00007447"/>
    </source>
</evidence>
<dbReference type="Pfam" id="PF00026">
    <property type="entry name" value="Asp"/>
    <property type="match status" value="2"/>
</dbReference>
<dbReference type="InterPro" id="IPR001969">
    <property type="entry name" value="Aspartic_peptidase_AS"/>
</dbReference>
<comment type="caution">
    <text evidence="5">The sequence shown here is derived from an EMBL/GenBank/DDBJ whole genome shotgun (WGS) entry which is preliminary data.</text>
</comment>
<evidence type="ECO:0000259" key="4">
    <source>
        <dbReference type="PROSITE" id="PS51767"/>
    </source>
</evidence>